<dbReference type="EMBL" id="JBHLXJ010000002">
    <property type="protein sequence ID" value="MFC0348649.1"/>
    <property type="molecule type" value="Genomic_DNA"/>
</dbReference>
<dbReference type="PROSITE" id="PS50112">
    <property type="entry name" value="PAS"/>
    <property type="match status" value="1"/>
</dbReference>
<dbReference type="InterPro" id="IPR003594">
    <property type="entry name" value="HATPase_dom"/>
</dbReference>
<evidence type="ECO:0000256" key="2">
    <source>
        <dbReference type="ARBA" id="ARBA00012438"/>
    </source>
</evidence>
<dbReference type="CDD" id="cd00082">
    <property type="entry name" value="HisKA"/>
    <property type="match status" value="1"/>
</dbReference>
<dbReference type="GO" id="GO:0005524">
    <property type="term" value="F:ATP binding"/>
    <property type="evidence" value="ECO:0007669"/>
    <property type="project" value="UniProtKB-KW"/>
</dbReference>
<dbReference type="Gene3D" id="1.10.287.130">
    <property type="match status" value="1"/>
</dbReference>
<feature type="domain" description="PAC" evidence="6">
    <location>
        <begin position="138"/>
        <end position="190"/>
    </location>
</feature>
<dbReference type="PROSITE" id="PS50113">
    <property type="entry name" value="PAC"/>
    <property type="match status" value="1"/>
</dbReference>
<dbReference type="SMART" id="SM00387">
    <property type="entry name" value="HATPase_c"/>
    <property type="match status" value="1"/>
</dbReference>
<dbReference type="SMART" id="SM00388">
    <property type="entry name" value="HisKA"/>
    <property type="match status" value="1"/>
</dbReference>
<dbReference type="InterPro" id="IPR004358">
    <property type="entry name" value="Sig_transdc_His_kin-like_C"/>
</dbReference>
<keyword evidence="8" id="KW-1185">Reference proteome</keyword>
<dbReference type="InterPro" id="IPR013656">
    <property type="entry name" value="PAS_4"/>
</dbReference>
<dbReference type="PANTHER" id="PTHR43065:SF50">
    <property type="entry name" value="HISTIDINE KINASE"/>
    <property type="match status" value="1"/>
</dbReference>
<evidence type="ECO:0000259" key="6">
    <source>
        <dbReference type="PROSITE" id="PS50113"/>
    </source>
</evidence>
<evidence type="ECO:0000256" key="3">
    <source>
        <dbReference type="ARBA" id="ARBA00022553"/>
    </source>
</evidence>
<evidence type="ECO:0000259" key="5">
    <source>
        <dbReference type="PROSITE" id="PS50112"/>
    </source>
</evidence>
<dbReference type="SUPFAM" id="SSF47384">
    <property type="entry name" value="Homodimeric domain of signal transducing histidine kinase"/>
    <property type="match status" value="1"/>
</dbReference>
<feature type="domain" description="PAS" evidence="5">
    <location>
        <begin position="50"/>
        <end position="93"/>
    </location>
</feature>
<proteinExistence type="predicted"/>
<dbReference type="EC" id="2.7.13.3" evidence="2"/>
<dbReference type="CDD" id="cd16943">
    <property type="entry name" value="HATPase_AtoS-like"/>
    <property type="match status" value="1"/>
</dbReference>
<keyword evidence="7" id="KW-0067">ATP-binding</keyword>
<dbReference type="PROSITE" id="PS50109">
    <property type="entry name" value="HIS_KIN"/>
    <property type="match status" value="1"/>
</dbReference>
<dbReference type="Pfam" id="PF08448">
    <property type="entry name" value="PAS_4"/>
    <property type="match status" value="1"/>
</dbReference>
<keyword evidence="3" id="KW-0597">Phosphoprotein</keyword>
<comment type="caution">
    <text evidence="7">The sequence shown here is derived from an EMBL/GenBank/DDBJ whole genome shotgun (WGS) entry which is preliminary data.</text>
</comment>
<dbReference type="InterPro" id="IPR003661">
    <property type="entry name" value="HisK_dim/P_dom"/>
</dbReference>
<accession>A0ABV6I9Z4</accession>
<name>A0ABV6I9Z4_9BURK</name>
<dbReference type="InterPro" id="IPR000700">
    <property type="entry name" value="PAS-assoc_C"/>
</dbReference>
<dbReference type="SUPFAM" id="SSF55874">
    <property type="entry name" value="ATPase domain of HSP90 chaperone/DNA topoisomerase II/histidine kinase"/>
    <property type="match status" value="1"/>
</dbReference>
<comment type="catalytic activity">
    <reaction evidence="1">
        <text>ATP + protein L-histidine = ADP + protein N-phospho-L-histidine.</text>
        <dbReference type="EC" id="2.7.13.3"/>
    </reaction>
</comment>
<dbReference type="InterPro" id="IPR036097">
    <property type="entry name" value="HisK_dim/P_sf"/>
</dbReference>
<dbReference type="PANTHER" id="PTHR43065">
    <property type="entry name" value="SENSOR HISTIDINE KINASE"/>
    <property type="match status" value="1"/>
</dbReference>
<dbReference type="Gene3D" id="3.30.450.20">
    <property type="entry name" value="PAS domain"/>
    <property type="match status" value="1"/>
</dbReference>
<organism evidence="7 8">
    <name type="scientific">Undibacterium danionis</name>
    <dbReference type="NCBI Taxonomy" id="1812100"/>
    <lineage>
        <taxon>Bacteria</taxon>
        <taxon>Pseudomonadati</taxon>
        <taxon>Pseudomonadota</taxon>
        <taxon>Betaproteobacteria</taxon>
        <taxon>Burkholderiales</taxon>
        <taxon>Oxalobacteraceae</taxon>
        <taxon>Undibacterium</taxon>
    </lineage>
</organism>
<evidence type="ECO:0000256" key="1">
    <source>
        <dbReference type="ARBA" id="ARBA00000085"/>
    </source>
</evidence>
<dbReference type="InterPro" id="IPR005467">
    <property type="entry name" value="His_kinase_dom"/>
</dbReference>
<dbReference type="Gene3D" id="3.30.565.10">
    <property type="entry name" value="Histidine kinase-like ATPase, C-terminal domain"/>
    <property type="match status" value="1"/>
</dbReference>
<gene>
    <name evidence="7" type="ORF">ACFFJH_02430</name>
</gene>
<dbReference type="InterPro" id="IPR000014">
    <property type="entry name" value="PAS"/>
</dbReference>
<evidence type="ECO:0000313" key="7">
    <source>
        <dbReference type="EMBL" id="MFC0348649.1"/>
    </source>
</evidence>
<dbReference type="InterPro" id="IPR036890">
    <property type="entry name" value="HATPase_C_sf"/>
</dbReference>
<keyword evidence="7" id="KW-0547">Nucleotide-binding</keyword>
<sequence length="518" mass="58599">MNKENSQESNSEPDSITPATQILNRVNCRLESTVSINALSNDVLSNLGIELAQFLDSTPICTIVIDMTHTVTHWNKAAEFFLGYSRASMIGTSNQWRPFYGYPRPILADLILDREIDVKVNRLYQDRLAKSSLIDGAYHATDFFPNLGENGLWLHFTAAPLFDRDGKVMGAIEILEDITERREAQHALEHAHTNLERLVIHRTNQLKEANSRLESDLQYRQSIEHELMTRNAELMKVNQDLSSAQDKLMQSEKMASIGQLAAGVAHEINNPIGYIFSNIGSLEKYVDSLFEMLRFYESIEHQISSVESREQLKKMKEQFELAYLVEDIPELIEQSKEGIDRVRKIVQDLKDFSRVDSNLEWQWVNLHPGFDSTLNVVNNEVKYKADVVKNYGDIPDIECLPSQINQVLLNLVVNASHAMGDERGTITLTTSREDDHVIIKVEDNGSGIPPELLTRIFDPFFTTKPIGKGTGLGLSLSYGIVKKHHGELSVESRLGIGTCFKIRLPIQQSDKNITSESQ</sequence>
<dbReference type="CDD" id="cd00130">
    <property type="entry name" value="PAS"/>
    <property type="match status" value="1"/>
</dbReference>
<dbReference type="Proteomes" id="UP001589844">
    <property type="component" value="Unassembled WGS sequence"/>
</dbReference>
<dbReference type="Pfam" id="PF02518">
    <property type="entry name" value="HATPase_c"/>
    <property type="match status" value="1"/>
</dbReference>
<evidence type="ECO:0000259" key="4">
    <source>
        <dbReference type="PROSITE" id="PS50109"/>
    </source>
</evidence>
<dbReference type="RefSeq" id="WP_390209783.1">
    <property type="nucleotide sequence ID" value="NZ_JBHLXJ010000002.1"/>
</dbReference>
<dbReference type="InterPro" id="IPR035965">
    <property type="entry name" value="PAS-like_dom_sf"/>
</dbReference>
<evidence type="ECO:0000313" key="8">
    <source>
        <dbReference type="Proteomes" id="UP001589844"/>
    </source>
</evidence>
<reference evidence="7 8" key="1">
    <citation type="submission" date="2024-09" db="EMBL/GenBank/DDBJ databases">
        <authorList>
            <person name="Sun Q."/>
            <person name="Mori K."/>
        </authorList>
    </citation>
    <scope>NUCLEOTIDE SEQUENCE [LARGE SCALE GENOMIC DNA]</scope>
    <source>
        <strain evidence="7 8">CCM 8677</strain>
    </source>
</reference>
<dbReference type="PRINTS" id="PR00344">
    <property type="entry name" value="BCTRLSENSOR"/>
</dbReference>
<protein>
    <recommendedName>
        <fullName evidence="2">histidine kinase</fullName>
        <ecNumber evidence="2">2.7.13.3</ecNumber>
    </recommendedName>
</protein>
<feature type="domain" description="Histidine kinase" evidence="4">
    <location>
        <begin position="263"/>
        <end position="508"/>
    </location>
</feature>
<dbReference type="SUPFAM" id="SSF55785">
    <property type="entry name" value="PYP-like sensor domain (PAS domain)"/>
    <property type="match status" value="1"/>
</dbReference>